<dbReference type="RefSeq" id="WP_189631137.1">
    <property type="nucleotide sequence ID" value="NZ_BNAG01000004.1"/>
</dbReference>
<dbReference type="InterPro" id="IPR012938">
    <property type="entry name" value="Glc/Sorbosone_DH"/>
</dbReference>
<dbReference type="Proteomes" id="UP000658258">
    <property type="component" value="Unassembled WGS sequence"/>
</dbReference>
<evidence type="ECO:0000259" key="2">
    <source>
        <dbReference type="Pfam" id="PF07995"/>
    </source>
</evidence>
<protein>
    <submittedName>
        <fullName evidence="3">Sorbosone dehydrogenase</fullName>
    </submittedName>
</protein>
<sequence>MKRTFINPSSSALATFCLLLLLSCNGQAQTKTDNEYAERLKRINLPEGFEISYYAKNIVDARSLARTEDGRTVFVSNRRRKNVYALTDTNGDMVPDKIDTIVTGWNSPNGVAYKDGDLYVAEINRIHRFPDIINNLDQPKSEVIYDEYPTDGHHGWKFIAFGPDGKLYVPVGAPCNVCDKEDENPVYATITRMNPDGSGMEIYARGVRNTVGFTWHPQTGEMWFTDNGRDMLGDDIPACELNHAPQEGIHFGFPFWHQGDIPDPEFGKKFPRSQFKEPAYKFEPHSAPLGLRFYQGNMFPSQYKNNLIVAQHGSWNRSQEAGHIGYQLRFVQIENDKVVKSEIFADGWLDKEKNQGWGKPVDVLEMPDGSLLVSDDINHCIYRITYKQ</sequence>
<dbReference type="EMBL" id="BNAG01000004">
    <property type="protein sequence ID" value="GHE72093.1"/>
    <property type="molecule type" value="Genomic_DNA"/>
</dbReference>
<comment type="caution">
    <text evidence="3">The sequence shown here is derived from an EMBL/GenBank/DDBJ whole genome shotgun (WGS) entry which is preliminary data.</text>
</comment>
<dbReference type="PANTHER" id="PTHR33546:SF1">
    <property type="entry name" value="LARGE, MULTIFUNCTIONAL SECRETED PROTEIN"/>
    <property type="match status" value="1"/>
</dbReference>
<reference evidence="4" key="1">
    <citation type="journal article" date="2019" name="Int. J. Syst. Evol. Microbiol.">
        <title>The Global Catalogue of Microorganisms (GCM) 10K type strain sequencing project: providing services to taxonomists for standard genome sequencing and annotation.</title>
        <authorList>
            <consortium name="The Broad Institute Genomics Platform"/>
            <consortium name="The Broad Institute Genome Sequencing Center for Infectious Disease"/>
            <person name="Wu L."/>
            <person name="Ma J."/>
        </authorList>
    </citation>
    <scope>NUCLEOTIDE SEQUENCE [LARGE SCALE GENOMIC DNA]</scope>
    <source>
        <strain evidence="4">CGMCC 1.15111</strain>
    </source>
</reference>
<dbReference type="Gene3D" id="2.120.10.30">
    <property type="entry name" value="TolB, C-terminal domain"/>
    <property type="match status" value="1"/>
</dbReference>
<organism evidence="3 4">
    <name type="scientific">Roseivirga thermotolerans</name>
    <dbReference type="NCBI Taxonomy" id="1758176"/>
    <lineage>
        <taxon>Bacteria</taxon>
        <taxon>Pseudomonadati</taxon>
        <taxon>Bacteroidota</taxon>
        <taxon>Cytophagia</taxon>
        <taxon>Cytophagales</taxon>
        <taxon>Roseivirgaceae</taxon>
        <taxon>Roseivirga</taxon>
    </lineage>
</organism>
<evidence type="ECO:0000313" key="3">
    <source>
        <dbReference type="EMBL" id="GHE72093.1"/>
    </source>
</evidence>
<feature type="domain" description="Glucose/Sorbosone dehydrogenase" evidence="2">
    <location>
        <begin position="140"/>
        <end position="310"/>
    </location>
</feature>
<keyword evidence="4" id="KW-1185">Reference proteome</keyword>
<proteinExistence type="predicted"/>
<dbReference type="InterPro" id="IPR011041">
    <property type="entry name" value="Quinoprot_gluc/sorb_DH_b-prop"/>
</dbReference>
<accession>A0ABQ3IBH0</accession>
<dbReference type="PROSITE" id="PS51257">
    <property type="entry name" value="PROKAR_LIPOPROTEIN"/>
    <property type="match status" value="1"/>
</dbReference>
<feature type="signal peptide" evidence="1">
    <location>
        <begin position="1"/>
        <end position="28"/>
    </location>
</feature>
<dbReference type="InterPro" id="IPR011042">
    <property type="entry name" value="6-blade_b-propeller_TolB-like"/>
</dbReference>
<name>A0ABQ3IBH0_9BACT</name>
<dbReference type="SUPFAM" id="SSF50952">
    <property type="entry name" value="Soluble quinoprotein glucose dehydrogenase"/>
    <property type="match status" value="1"/>
</dbReference>
<gene>
    <name evidence="3" type="ORF">GCM10011340_30360</name>
</gene>
<dbReference type="Pfam" id="PF07995">
    <property type="entry name" value="GSDH"/>
    <property type="match status" value="1"/>
</dbReference>
<feature type="chain" id="PRO_5045632697" evidence="1">
    <location>
        <begin position="29"/>
        <end position="388"/>
    </location>
</feature>
<evidence type="ECO:0000256" key="1">
    <source>
        <dbReference type="SAM" id="SignalP"/>
    </source>
</evidence>
<dbReference type="PANTHER" id="PTHR33546">
    <property type="entry name" value="LARGE, MULTIFUNCTIONAL SECRETED PROTEIN-RELATED"/>
    <property type="match status" value="1"/>
</dbReference>
<keyword evidence="1" id="KW-0732">Signal</keyword>
<evidence type="ECO:0000313" key="4">
    <source>
        <dbReference type="Proteomes" id="UP000658258"/>
    </source>
</evidence>